<dbReference type="eggNOG" id="arCOG11315">
    <property type="taxonomic scope" value="Archaea"/>
</dbReference>
<gene>
    <name evidence="2" type="ORF">C485_11738</name>
</gene>
<feature type="transmembrane region" description="Helical" evidence="1">
    <location>
        <begin position="12"/>
        <end position="33"/>
    </location>
</feature>
<keyword evidence="1" id="KW-1133">Transmembrane helix</keyword>
<evidence type="ECO:0000313" key="3">
    <source>
        <dbReference type="Proteomes" id="UP000011511"/>
    </source>
</evidence>
<protein>
    <submittedName>
        <fullName evidence="2">Uncharacterized protein</fullName>
    </submittedName>
</protein>
<dbReference type="EMBL" id="AOIK01000029">
    <property type="protein sequence ID" value="ELY85871.1"/>
    <property type="molecule type" value="Genomic_DNA"/>
</dbReference>
<evidence type="ECO:0000256" key="1">
    <source>
        <dbReference type="SAM" id="Phobius"/>
    </source>
</evidence>
<keyword evidence="1" id="KW-0812">Transmembrane</keyword>
<keyword evidence="1" id="KW-0472">Membrane</keyword>
<sequence length="79" mass="8273">MGVGIALEIEHLLFGVLVMVVIPIRGPQLYLAAADGDDEFAPRTRVRTAVGVSPFLLLSFMGAPMGPTGRSSACLSPDC</sequence>
<accession>L9ZIJ3</accession>
<organism evidence="2 3">
    <name type="scientific">Natrinema altunense (strain JCM 12890 / CGMCC 1.3731 / AJ2)</name>
    <dbReference type="NCBI Taxonomy" id="1227494"/>
    <lineage>
        <taxon>Archaea</taxon>
        <taxon>Methanobacteriati</taxon>
        <taxon>Methanobacteriota</taxon>
        <taxon>Stenosarchaea group</taxon>
        <taxon>Halobacteria</taxon>
        <taxon>Halobacteriales</taxon>
        <taxon>Natrialbaceae</taxon>
        <taxon>Natrinema</taxon>
    </lineage>
</organism>
<dbReference type="RefSeq" id="WP_007109619.1">
    <property type="nucleotide sequence ID" value="NZ_AOIK01000029.1"/>
</dbReference>
<comment type="caution">
    <text evidence="2">The sequence shown here is derived from an EMBL/GenBank/DDBJ whole genome shotgun (WGS) entry which is preliminary data.</text>
</comment>
<keyword evidence="3" id="KW-1185">Reference proteome</keyword>
<reference evidence="2 3" key="1">
    <citation type="journal article" date="2014" name="PLoS Genet.">
        <title>Phylogenetically driven sequencing of extremely halophilic archaea reveals strategies for static and dynamic osmo-response.</title>
        <authorList>
            <person name="Becker E.A."/>
            <person name="Seitzer P.M."/>
            <person name="Tritt A."/>
            <person name="Larsen D."/>
            <person name="Krusor M."/>
            <person name="Yao A.I."/>
            <person name="Wu D."/>
            <person name="Madern D."/>
            <person name="Eisen J.A."/>
            <person name="Darling A.E."/>
            <person name="Facciotti M.T."/>
        </authorList>
    </citation>
    <scope>NUCLEOTIDE SEQUENCE [LARGE SCALE GENOMIC DNA]</scope>
    <source>
        <strain evidence="2 3">JCM 12890</strain>
    </source>
</reference>
<dbReference type="AlphaFoldDB" id="L9ZIJ3"/>
<proteinExistence type="predicted"/>
<dbReference type="Proteomes" id="UP000011511">
    <property type="component" value="Unassembled WGS sequence"/>
</dbReference>
<name>L9ZIJ3_NATA2</name>
<evidence type="ECO:0000313" key="2">
    <source>
        <dbReference type="EMBL" id="ELY85871.1"/>
    </source>
</evidence>
<dbReference type="PATRIC" id="fig|1227494.3.peg.2356"/>